<name>A0A399ESR4_9DEIN</name>
<organism evidence="1 2">
    <name type="scientific">Calidithermus roseus</name>
    <dbReference type="NCBI Taxonomy" id="1644118"/>
    <lineage>
        <taxon>Bacteria</taxon>
        <taxon>Thermotogati</taxon>
        <taxon>Deinococcota</taxon>
        <taxon>Deinococci</taxon>
        <taxon>Thermales</taxon>
        <taxon>Thermaceae</taxon>
        <taxon>Calidithermus</taxon>
    </lineage>
</organism>
<dbReference type="Proteomes" id="UP000265341">
    <property type="component" value="Unassembled WGS sequence"/>
</dbReference>
<evidence type="ECO:0000313" key="2">
    <source>
        <dbReference type="Proteomes" id="UP000265341"/>
    </source>
</evidence>
<gene>
    <name evidence="1" type="ORF">Mrose_01689</name>
</gene>
<dbReference type="AlphaFoldDB" id="A0A399ESR4"/>
<keyword evidence="2" id="KW-1185">Reference proteome</keyword>
<protein>
    <submittedName>
        <fullName evidence="1">Uncharacterized protein</fullName>
    </submittedName>
</protein>
<dbReference type="RefSeq" id="WP_245969740.1">
    <property type="nucleotide sequence ID" value="NZ_QWLA01000028.1"/>
</dbReference>
<proteinExistence type="predicted"/>
<reference evidence="1 2" key="1">
    <citation type="submission" date="2018-08" db="EMBL/GenBank/DDBJ databases">
        <title>Meiothermus roseus NBRC 110900 genome sequencing project.</title>
        <authorList>
            <person name="Da Costa M.S."/>
            <person name="Albuquerque L."/>
            <person name="Raposo P."/>
            <person name="Froufe H.J.C."/>
            <person name="Barroso C.S."/>
            <person name="Egas C."/>
        </authorList>
    </citation>
    <scope>NUCLEOTIDE SEQUENCE [LARGE SCALE GENOMIC DNA]</scope>
    <source>
        <strain evidence="1 2">NBRC 110900</strain>
    </source>
</reference>
<evidence type="ECO:0000313" key="1">
    <source>
        <dbReference type="EMBL" id="RIH86550.1"/>
    </source>
</evidence>
<accession>A0A399ESR4</accession>
<dbReference type="EMBL" id="QWLA01000028">
    <property type="protein sequence ID" value="RIH86550.1"/>
    <property type="molecule type" value="Genomic_DNA"/>
</dbReference>
<sequence length="107" mass="12054">MEVVHHLDEALFYAGRLEEPLLRLGRGKADRVALLFSDPEAARALCRRLPGYELSLFSASDWRGKEELFKALLAQGVEVYLLNESKPHAVRMALAYVQSHKTQTACL</sequence>
<comment type="caution">
    <text evidence="1">The sequence shown here is derived from an EMBL/GenBank/DDBJ whole genome shotgun (WGS) entry which is preliminary data.</text>
</comment>